<name>A0A8J6B354_ELECQ</name>
<protein>
    <submittedName>
        <fullName evidence="2">Uncharacterized protein</fullName>
    </submittedName>
</protein>
<keyword evidence="1" id="KW-1133">Transmembrane helix</keyword>
<keyword evidence="1" id="KW-0812">Transmembrane</keyword>
<feature type="transmembrane region" description="Helical" evidence="1">
    <location>
        <begin position="16"/>
        <end position="35"/>
    </location>
</feature>
<evidence type="ECO:0000313" key="3">
    <source>
        <dbReference type="Proteomes" id="UP000770717"/>
    </source>
</evidence>
<reference evidence="2" key="1">
    <citation type="thesis" date="2020" institute="ProQuest LLC" country="789 East Eisenhower Parkway, Ann Arbor, MI, USA">
        <title>Comparative Genomics and Chromosome Evolution.</title>
        <authorList>
            <person name="Mudd A.B."/>
        </authorList>
    </citation>
    <scope>NUCLEOTIDE SEQUENCE</scope>
    <source>
        <strain evidence="2">HN-11 Male</strain>
        <tissue evidence="2">Kidney and liver</tissue>
    </source>
</reference>
<dbReference type="AlphaFoldDB" id="A0A8J6B354"/>
<proteinExistence type="predicted"/>
<evidence type="ECO:0000313" key="2">
    <source>
        <dbReference type="EMBL" id="KAG9460626.1"/>
    </source>
</evidence>
<sequence length="107" mass="11584">MKLYISAICLTEQKNLCMSYSGLLSGLVLGLQGLYGGRGGGAILLYTMLATAMISSILIPRSVLWGPCYEITRCHSVAMAAWGLLKAPSIAVPDCLWRGYRMPVRSL</sequence>
<feature type="transmembrane region" description="Helical" evidence="1">
    <location>
        <begin position="41"/>
        <end position="59"/>
    </location>
</feature>
<comment type="caution">
    <text evidence="2">The sequence shown here is derived from an EMBL/GenBank/DDBJ whole genome shotgun (WGS) entry which is preliminary data.</text>
</comment>
<accession>A0A8J6B354</accession>
<keyword evidence="3" id="KW-1185">Reference proteome</keyword>
<dbReference type="EMBL" id="WNTK01052161">
    <property type="protein sequence ID" value="KAG9460626.1"/>
    <property type="molecule type" value="Genomic_DNA"/>
</dbReference>
<keyword evidence="1" id="KW-0472">Membrane</keyword>
<dbReference type="Proteomes" id="UP000770717">
    <property type="component" value="Unassembled WGS sequence"/>
</dbReference>
<evidence type="ECO:0000256" key="1">
    <source>
        <dbReference type="SAM" id="Phobius"/>
    </source>
</evidence>
<organism evidence="2 3">
    <name type="scientific">Eleutherodactylus coqui</name>
    <name type="common">Puerto Rican coqui</name>
    <dbReference type="NCBI Taxonomy" id="57060"/>
    <lineage>
        <taxon>Eukaryota</taxon>
        <taxon>Metazoa</taxon>
        <taxon>Chordata</taxon>
        <taxon>Craniata</taxon>
        <taxon>Vertebrata</taxon>
        <taxon>Euteleostomi</taxon>
        <taxon>Amphibia</taxon>
        <taxon>Batrachia</taxon>
        <taxon>Anura</taxon>
        <taxon>Neobatrachia</taxon>
        <taxon>Hyloidea</taxon>
        <taxon>Eleutherodactylidae</taxon>
        <taxon>Eleutherodactylinae</taxon>
        <taxon>Eleutherodactylus</taxon>
        <taxon>Eleutherodactylus</taxon>
    </lineage>
</organism>
<gene>
    <name evidence="2" type="ORF">GDO78_020613</name>
</gene>